<evidence type="ECO:0000256" key="5">
    <source>
        <dbReference type="ARBA" id="ARBA00023136"/>
    </source>
</evidence>
<dbReference type="SMART" id="SM00034">
    <property type="entry name" value="CLECT"/>
    <property type="match status" value="1"/>
</dbReference>
<feature type="domain" description="C-type lectin" evidence="7">
    <location>
        <begin position="118"/>
        <end position="225"/>
    </location>
</feature>
<evidence type="ECO:0000313" key="9">
    <source>
        <dbReference type="RefSeq" id="XP_025735470.1"/>
    </source>
</evidence>
<dbReference type="InParanoid" id="A0A3Q7PP49"/>
<evidence type="ECO:0000256" key="1">
    <source>
        <dbReference type="ARBA" id="ARBA00004606"/>
    </source>
</evidence>
<dbReference type="AlphaFoldDB" id="A0A3Q7PP49"/>
<dbReference type="Gene3D" id="3.10.100.10">
    <property type="entry name" value="Mannose-Binding Protein A, subunit A"/>
    <property type="match status" value="1"/>
</dbReference>
<dbReference type="Proteomes" id="UP000286641">
    <property type="component" value="Unplaced"/>
</dbReference>
<organism evidence="8 9">
    <name type="scientific">Callorhinus ursinus</name>
    <name type="common">Northern fur seal</name>
    <dbReference type="NCBI Taxonomy" id="34884"/>
    <lineage>
        <taxon>Eukaryota</taxon>
        <taxon>Metazoa</taxon>
        <taxon>Chordata</taxon>
        <taxon>Craniata</taxon>
        <taxon>Vertebrata</taxon>
        <taxon>Euteleostomi</taxon>
        <taxon>Mammalia</taxon>
        <taxon>Eutheria</taxon>
        <taxon>Laurasiatheria</taxon>
        <taxon>Carnivora</taxon>
        <taxon>Caniformia</taxon>
        <taxon>Pinnipedia</taxon>
        <taxon>Otariidae</taxon>
        <taxon>Callorhinus</taxon>
    </lineage>
</organism>
<dbReference type="GO" id="GO:0002223">
    <property type="term" value="P:stimulatory C-type lectin receptor signaling pathway"/>
    <property type="evidence" value="ECO:0007669"/>
    <property type="project" value="TreeGrafter"/>
</dbReference>
<keyword evidence="5 6" id="KW-0472">Membrane</keyword>
<comment type="subcellular location">
    <subcellularLocation>
        <location evidence="1">Membrane</location>
        <topology evidence="1">Single-pass type II membrane protein</topology>
    </subcellularLocation>
</comment>
<keyword evidence="4 6" id="KW-1133">Transmembrane helix</keyword>
<evidence type="ECO:0000256" key="2">
    <source>
        <dbReference type="ARBA" id="ARBA00022692"/>
    </source>
</evidence>
<proteinExistence type="predicted"/>
<keyword evidence="8" id="KW-1185">Reference proteome</keyword>
<keyword evidence="3" id="KW-0735">Signal-anchor</keyword>
<evidence type="ECO:0000313" key="8">
    <source>
        <dbReference type="Proteomes" id="UP000286641"/>
    </source>
</evidence>
<evidence type="ECO:0000256" key="3">
    <source>
        <dbReference type="ARBA" id="ARBA00022968"/>
    </source>
</evidence>
<dbReference type="InterPro" id="IPR016186">
    <property type="entry name" value="C-type_lectin-like/link_sf"/>
</dbReference>
<dbReference type="GO" id="GO:0016020">
    <property type="term" value="C:membrane"/>
    <property type="evidence" value="ECO:0007669"/>
    <property type="project" value="UniProtKB-SubCell"/>
</dbReference>
<dbReference type="SUPFAM" id="SSF56436">
    <property type="entry name" value="C-type lectin-like"/>
    <property type="match status" value="1"/>
</dbReference>
<feature type="transmembrane region" description="Helical" evidence="6">
    <location>
        <begin position="65"/>
        <end position="89"/>
    </location>
</feature>
<dbReference type="PROSITE" id="PS50041">
    <property type="entry name" value="C_TYPE_LECTIN_2"/>
    <property type="match status" value="1"/>
</dbReference>
<dbReference type="PANTHER" id="PTHR22800:SF255">
    <property type="entry name" value="C-TYPE LECTIN DOMAIN-CONTAINING PROTEIN"/>
    <property type="match status" value="1"/>
</dbReference>
<dbReference type="Gene3D" id="1.10.287.770">
    <property type="entry name" value="YojJ-like"/>
    <property type="match status" value="1"/>
</dbReference>
<name>A0A3Q7PP49_CALUR</name>
<protein>
    <submittedName>
        <fullName evidence="9">NKG2-A/NKG2-B type II integral membrane protein-like</fullName>
    </submittedName>
</protein>
<reference evidence="9" key="2">
    <citation type="submission" date="2025-08" db="UniProtKB">
        <authorList>
            <consortium name="RefSeq"/>
        </authorList>
    </citation>
    <scope>IDENTIFICATION</scope>
    <source>
        <tissue evidence="9">Blood</tissue>
    </source>
</reference>
<evidence type="ECO:0000259" key="7">
    <source>
        <dbReference type="PROSITE" id="PS50041"/>
    </source>
</evidence>
<reference key="1">
    <citation type="submission" date="2019-01" db="UniProtKB">
        <authorList>
            <consortium name="RefSeq"/>
        </authorList>
    </citation>
    <scope>IDENTIFICATION</scope>
</reference>
<dbReference type="InterPro" id="IPR016187">
    <property type="entry name" value="CTDL_fold"/>
</dbReference>
<evidence type="ECO:0000256" key="4">
    <source>
        <dbReference type="ARBA" id="ARBA00022989"/>
    </source>
</evidence>
<dbReference type="RefSeq" id="XP_025735470.1">
    <property type="nucleotide sequence ID" value="XM_025879685.1"/>
</dbReference>
<dbReference type="Pfam" id="PF00059">
    <property type="entry name" value="Lectin_C"/>
    <property type="match status" value="1"/>
</dbReference>
<dbReference type="InterPro" id="IPR001304">
    <property type="entry name" value="C-type_lectin-like"/>
</dbReference>
<keyword evidence="2 6" id="KW-0812">Transmembrane</keyword>
<gene>
    <name evidence="9" type="primary">LOC112830044</name>
</gene>
<dbReference type="PANTHER" id="PTHR22800">
    <property type="entry name" value="C-TYPE LECTIN PROTEINS"/>
    <property type="match status" value="1"/>
</dbReference>
<sequence length="267" mass="30090">MSNQGVTYAELNQIKGSKRQQMKAKGTKSSISVTEQEITYAELNLQNASQALQRNDKNSHYKGKLIAGILGIICLVLMSTVVTIAVIPFTEGPEQNQTSLETRIPKACHCCPKEWFTYFHNCYYISTERKSWNESSVSCASKNSNLLSIDDKEELCLLDVFIHSSWITVSQRSHYNSSMWSKCSPFFSKELSVSSESDKNCPFFDFESSKCSFASCLETKTYVCHYLGQLAWVLSLKTFSCKGVKSWDSLQGLEQVLSQGRPVNLKI</sequence>
<dbReference type="InterPro" id="IPR050919">
    <property type="entry name" value="NKG2/CD94_NK_receptors"/>
</dbReference>
<evidence type="ECO:0000256" key="6">
    <source>
        <dbReference type="SAM" id="Phobius"/>
    </source>
</evidence>
<dbReference type="GO" id="GO:0045954">
    <property type="term" value="P:positive regulation of natural killer cell mediated cytotoxicity"/>
    <property type="evidence" value="ECO:0007669"/>
    <property type="project" value="TreeGrafter"/>
</dbReference>
<accession>A0A3Q7PP49</accession>